<evidence type="ECO:0000256" key="1">
    <source>
        <dbReference type="SAM" id="MobiDB-lite"/>
    </source>
</evidence>
<accession>A0A0V1BSU1</accession>
<sequence length="290" mass="32465">LIVIIITVCNFYVEKYYESAGLFMQMMVHTEKGMREAVKLYTDKGEISAIEMVVKNQLEKVQNRIKQLDPEDAGQVTEYLVEIREKRNANKKNTDAEVDADNLAENISNNITTENCDEVSRSTVVEENVLNNANESNKCNAVADQNVDISFASNTDSSDAAEAEIPTTTRGGRRQGRRASRKRSLCRSDEMVNETTEMAANVSKRGRGRGARNVRQGRAGQTANRKIRQRDLLVVPSSPVGGELASEDTITQMVDFDEESNNVTKHQTTTSMTTRSSQYKKFKIFDSDSE</sequence>
<comment type="caution">
    <text evidence="2">The sequence shown here is derived from an EMBL/GenBank/DDBJ whole genome shotgun (WGS) entry which is preliminary data.</text>
</comment>
<keyword evidence="3" id="KW-1185">Reference proteome</keyword>
<gene>
    <name evidence="2" type="primary">mre11</name>
    <name evidence="2" type="ORF">T01_7269</name>
</gene>
<name>A0A0V1BSU1_TRISP</name>
<feature type="region of interest" description="Disordered" evidence="1">
    <location>
        <begin position="153"/>
        <end position="225"/>
    </location>
</feature>
<evidence type="ECO:0000313" key="3">
    <source>
        <dbReference type="Proteomes" id="UP000054776"/>
    </source>
</evidence>
<dbReference type="Proteomes" id="UP000054776">
    <property type="component" value="Unassembled WGS sequence"/>
</dbReference>
<feature type="non-terminal residue" evidence="2">
    <location>
        <position position="1"/>
    </location>
</feature>
<organism evidence="2 3">
    <name type="scientific">Trichinella spiralis</name>
    <name type="common">Trichina worm</name>
    <dbReference type="NCBI Taxonomy" id="6334"/>
    <lineage>
        <taxon>Eukaryota</taxon>
        <taxon>Metazoa</taxon>
        <taxon>Ecdysozoa</taxon>
        <taxon>Nematoda</taxon>
        <taxon>Enoplea</taxon>
        <taxon>Dorylaimia</taxon>
        <taxon>Trichinellida</taxon>
        <taxon>Trichinellidae</taxon>
        <taxon>Trichinella</taxon>
    </lineage>
</organism>
<proteinExistence type="predicted"/>
<evidence type="ECO:0000313" key="2">
    <source>
        <dbReference type="EMBL" id="KRY39826.1"/>
    </source>
</evidence>
<feature type="compositionally biased region" description="Basic residues" evidence="1">
    <location>
        <begin position="171"/>
        <end position="185"/>
    </location>
</feature>
<protein>
    <submittedName>
        <fullName evidence="2">Double-strand break repair protein MRE11</fullName>
    </submittedName>
</protein>
<dbReference type="OrthoDB" id="983542at2759"/>
<dbReference type="EMBL" id="JYDH01000016">
    <property type="protein sequence ID" value="KRY39826.1"/>
    <property type="molecule type" value="Genomic_DNA"/>
</dbReference>
<reference evidence="2 3" key="1">
    <citation type="submission" date="2015-01" db="EMBL/GenBank/DDBJ databases">
        <title>Evolution of Trichinella species and genotypes.</title>
        <authorList>
            <person name="Korhonen P.K."/>
            <person name="Edoardo P."/>
            <person name="Giuseppe L.R."/>
            <person name="Gasser R.B."/>
        </authorList>
    </citation>
    <scope>NUCLEOTIDE SEQUENCE [LARGE SCALE GENOMIC DNA]</scope>
    <source>
        <strain evidence="2">ISS3</strain>
    </source>
</reference>
<dbReference type="AlphaFoldDB" id="A0A0V1BSU1"/>